<dbReference type="AlphaFoldDB" id="A0A397YBY2"/>
<evidence type="ECO:0000256" key="1">
    <source>
        <dbReference type="SAM" id="MobiDB-lite"/>
    </source>
</evidence>
<dbReference type="Proteomes" id="UP000694005">
    <property type="component" value="Chromosome A07"/>
</dbReference>
<evidence type="ECO:0000313" key="3">
    <source>
        <dbReference type="EMBL" id="RID50827.1"/>
    </source>
</evidence>
<name>A0A397YBY2_BRACM</name>
<dbReference type="Gramene" id="A07p32420.2_BraZ1">
    <property type="protein sequence ID" value="A07p32420.2_BraZ1.CDS"/>
    <property type="gene ID" value="A07g32420.2_BraZ1"/>
</dbReference>
<gene>
    <name evidence="2" type="ORF">BRAPAZ1V2_A07P32420.2</name>
    <name evidence="3" type="ORF">BRARA_H01529</name>
</gene>
<proteinExistence type="predicted"/>
<dbReference type="EMBL" id="CM010635">
    <property type="protein sequence ID" value="RID50827.1"/>
    <property type="molecule type" value="Genomic_DNA"/>
</dbReference>
<organism evidence="3 4">
    <name type="scientific">Brassica campestris</name>
    <name type="common">Field mustard</name>
    <dbReference type="NCBI Taxonomy" id="3711"/>
    <lineage>
        <taxon>Eukaryota</taxon>
        <taxon>Viridiplantae</taxon>
        <taxon>Streptophyta</taxon>
        <taxon>Embryophyta</taxon>
        <taxon>Tracheophyta</taxon>
        <taxon>Spermatophyta</taxon>
        <taxon>Magnoliopsida</taxon>
        <taxon>eudicotyledons</taxon>
        <taxon>Gunneridae</taxon>
        <taxon>Pentapetalae</taxon>
        <taxon>rosids</taxon>
        <taxon>malvids</taxon>
        <taxon>Brassicales</taxon>
        <taxon>Brassicaceae</taxon>
        <taxon>Brassiceae</taxon>
        <taxon>Brassica</taxon>
    </lineage>
</organism>
<evidence type="ECO:0000313" key="4">
    <source>
        <dbReference type="Proteomes" id="UP000264353"/>
    </source>
</evidence>
<protein>
    <submittedName>
        <fullName evidence="2">Uncharacterized protein</fullName>
    </submittedName>
</protein>
<sequence>MNETGGSRKCSPPSLHSDRHAPILPQLSYPCLVYVPGEDFEPLVLISPRSSSLLSQEYTRFTYLWLKKLQVAKHIVRGTFQLGLLPHLFCR</sequence>
<dbReference type="EMBL" id="LS974623">
    <property type="protein sequence ID" value="CAG7903598.1"/>
    <property type="molecule type" value="Genomic_DNA"/>
</dbReference>
<reference evidence="3 4" key="1">
    <citation type="submission" date="2018-06" db="EMBL/GenBank/DDBJ databases">
        <title>WGS assembly of Brassica rapa FPsc.</title>
        <authorList>
            <person name="Bowman J."/>
            <person name="Kohchi T."/>
            <person name="Yamato K."/>
            <person name="Jenkins J."/>
            <person name="Shu S."/>
            <person name="Ishizaki K."/>
            <person name="Yamaoka S."/>
            <person name="Nishihama R."/>
            <person name="Nakamura Y."/>
            <person name="Berger F."/>
            <person name="Adam C."/>
            <person name="Aki S."/>
            <person name="Althoff F."/>
            <person name="Araki T."/>
            <person name="Arteaga-Vazquez M."/>
            <person name="Balasubrmanian S."/>
            <person name="Bauer D."/>
            <person name="Boehm C."/>
            <person name="Briginshaw L."/>
            <person name="Caballero-Perez J."/>
            <person name="Catarino B."/>
            <person name="Chen F."/>
            <person name="Chiyoda S."/>
            <person name="Chovatia M."/>
            <person name="Davies K."/>
            <person name="Delmans M."/>
            <person name="Demura T."/>
            <person name="Dierschke T."/>
            <person name="Dolan L."/>
            <person name="Dorantes-Acosta A."/>
            <person name="Eklund D."/>
            <person name="Florent S."/>
            <person name="Flores-Sandoval E."/>
            <person name="Fujiyama A."/>
            <person name="Fukuzawa H."/>
            <person name="Galik B."/>
            <person name="Grimanelli D."/>
            <person name="Grimwood J."/>
            <person name="Grossniklaus U."/>
            <person name="Hamada T."/>
            <person name="Haseloff J."/>
            <person name="Hetherington A."/>
            <person name="Higo A."/>
            <person name="Hirakawa Y."/>
            <person name="Hundley H."/>
            <person name="Ikeda Y."/>
            <person name="Inoue K."/>
            <person name="Inoue S."/>
            <person name="Ishida S."/>
            <person name="Jia Q."/>
            <person name="Kakita M."/>
            <person name="Kanazawa T."/>
            <person name="Kawai Y."/>
            <person name="Kawashima T."/>
            <person name="Kennedy M."/>
            <person name="Kinose K."/>
            <person name="Kinoshita T."/>
            <person name="Kohara Y."/>
            <person name="Koide E."/>
            <person name="Komatsu K."/>
            <person name="Kopischke S."/>
            <person name="Kubo M."/>
            <person name="Kyozuka J."/>
            <person name="Lagercrantz U."/>
            <person name="Lin S."/>
            <person name="Lindquist E."/>
            <person name="Lipzen A."/>
            <person name="Lu C."/>
            <person name="Luna E."/>
            <person name="Martienssen R."/>
            <person name="Minamino N."/>
            <person name="Mizutani M."/>
            <person name="Mizutani M."/>
            <person name="Mochizuki N."/>
            <person name="Monte I."/>
            <person name="Mosher R."/>
            <person name="Nagasaki H."/>
            <person name="Nakagami H."/>
            <person name="Naramoto S."/>
            <person name="Nishitani K."/>
            <person name="Ohtani M."/>
            <person name="Okamoto T."/>
            <person name="Okumura M."/>
            <person name="Phillips J."/>
            <person name="Pollak B."/>
            <person name="Reinders A."/>
            <person name="Roevekamp M."/>
            <person name="Sano R."/>
            <person name="Sawa S."/>
            <person name="Schmid M."/>
            <person name="Shirakawa M."/>
            <person name="Solano R."/>
            <person name="Spunde A."/>
            <person name="Suetsugu N."/>
            <person name="Sugano S."/>
            <person name="Sugiyama A."/>
            <person name="Sun R."/>
            <person name="Suzuki Y."/>
            <person name="Takenaka M."/>
            <person name="Takezawa D."/>
            <person name="Tomogane H."/>
            <person name="Tsuzuki M."/>
            <person name="Ueda T."/>
            <person name="Umeda M."/>
            <person name="Ward J."/>
            <person name="Watanabe Y."/>
            <person name="Yazaki K."/>
            <person name="Yokoyama R."/>
            <person name="Yoshitake Y."/>
            <person name="Yotsui I."/>
            <person name="Zachgo S."/>
            <person name="Schmutz J."/>
        </authorList>
    </citation>
    <scope>NUCLEOTIDE SEQUENCE [LARGE SCALE GENOMIC DNA]</scope>
    <source>
        <strain evidence="4">cv. B-3</strain>
    </source>
</reference>
<evidence type="ECO:0000313" key="5">
    <source>
        <dbReference type="Proteomes" id="UP000694005"/>
    </source>
</evidence>
<evidence type="ECO:0000313" key="2">
    <source>
        <dbReference type="EMBL" id="CAG7903598.1"/>
    </source>
</evidence>
<feature type="region of interest" description="Disordered" evidence="1">
    <location>
        <begin position="1"/>
        <end position="21"/>
    </location>
</feature>
<dbReference type="Proteomes" id="UP000264353">
    <property type="component" value="Chromosome A8"/>
</dbReference>
<accession>A0A397YBY2</accession>
<reference evidence="2 5" key="2">
    <citation type="submission" date="2021-07" db="EMBL/GenBank/DDBJ databases">
        <authorList>
            <consortium name="Genoscope - CEA"/>
            <person name="William W."/>
        </authorList>
    </citation>
    <scope>NUCLEOTIDE SEQUENCE [LARGE SCALE GENOMIC DNA]</scope>
</reference>